<evidence type="ECO:0000256" key="3">
    <source>
        <dbReference type="ARBA" id="ARBA00023136"/>
    </source>
</evidence>
<keyword evidence="2 4" id="KW-0963">Cytoplasm</keyword>
<dbReference type="HAMAP" id="MF_00695">
    <property type="entry name" value="HflD_protein"/>
    <property type="match status" value="1"/>
</dbReference>
<dbReference type="GO" id="GO:0005886">
    <property type="term" value="C:plasma membrane"/>
    <property type="evidence" value="ECO:0007669"/>
    <property type="project" value="UniProtKB-SubCell"/>
</dbReference>
<protein>
    <recommendedName>
        <fullName evidence="4">High frequency lysogenization protein HflD homolog</fullName>
    </recommendedName>
</protein>
<evidence type="ECO:0000313" key="5">
    <source>
        <dbReference type="EMBL" id="OEY69472.1"/>
    </source>
</evidence>
<dbReference type="InterPro" id="IPR035932">
    <property type="entry name" value="HflD-like_sf"/>
</dbReference>
<reference evidence="6" key="1">
    <citation type="submission" date="2016-09" db="EMBL/GenBank/DDBJ databases">
        <authorList>
            <person name="Wan X."/>
            <person name="Hou S."/>
        </authorList>
    </citation>
    <scope>NUCLEOTIDE SEQUENCE [LARGE SCALE GENOMIC DNA]</scope>
    <source>
        <strain evidence="6">KH87</strain>
    </source>
</reference>
<dbReference type="Proteomes" id="UP000242258">
    <property type="component" value="Unassembled WGS sequence"/>
</dbReference>
<comment type="similarity">
    <text evidence="4">Belongs to the HflD family.</text>
</comment>
<dbReference type="PANTHER" id="PTHR38100">
    <property type="entry name" value="HIGH FREQUENCY LYSOGENIZATION PROTEIN HFLD"/>
    <property type="match status" value="1"/>
</dbReference>
<dbReference type="EMBL" id="MKEK01000001">
    <property type="protein sequence ID" value="OEY69472.1"/>
    <property type="molecule type" value="Genomic_DNA"/>
</dbReference>
<dbReference type="RefSeq" id="WP_070049042.1">
    <property type="nucleotide sequence ID" value="NZ_CBCSDO010000005.1"/>
</dbReference>
<evidence type="ECO:0000313" key="6">
    <source>
        <dbReference type="Proteomes" id="UP000242258"/>
    </source>
</evidence>
<keyword evidence="6" id="KW-1185">Reference proteome</keyword>
<sequence length="212" mass="23418">MDKSLSNQIIALAGLCQAVKLVQHSARSTSSMQQELAVCLGSVAKLDAASPLDVYGGELANLKMGLQLIVDQLGDKPEKDVELTRYLVGVFALERKLHKNPKQMDQLANKLQHLERQLQHFTVTDDNVIANLADIYSNCISSMGSRIQIYGQPEILKQNNVQHKVRALLLAAIRAAVLWRQAGGSRLHFIFKRRKLVAEAKQALAQLSPSSL</sequence>
<accession>A0A1E7Q5L6</accession>
<dbReference type="NCBIfam" id="NF001246">
    <property type="entry name" value="PRK00218.1-2"/>
    <property type="match status" value="1"/>
</dbReference>
<dbReference type="GO" id="GO:0005737">
    <property type="term" value="C:cytoplasm"/>
    <property type="evidence" value="ECO:0007669"/>
    <property type="project" value="UniProtKB-SubCell"/>
</dbReference>
<dbReference type="STRING" id="1628148.BI198_07755"/>
<dbReference type="PANTHER" id="PTHR38100:SF1">
    <property type="entry name" value="HIGH FREQUENCY LYSOGENIZATION PROTEIN HFLD"/>
    <property type="match status" value="1"/>
</dbReference>
<dbReference type="Pfam" id="PF04356">
    <property type="entry name" value="DUF489"/>
    <property type="match status" value="1"/>
</dbReference>
<name>A0A1E7Q5L6_9GAMM</name>
<evidence type="ECO:0000256" key="4">
    <source>
        <dbReference type="HAMAP-Rule" id="MF_00695"/>
    </source>
</evidence>
<dbReference type="OrthoDB" id="9788031at2"/>
<dbReference type="NCBIfam" id="NF001248">
    <property type="entry name" value="PRK00218.1-4"/>
    <property type="match status" value="1"/>
</dbReference>
<organism evidence="5 6">
    <name type="scientific">Rheinheimera salexigens</name>
    <dbReference type="NCBI Taxonomy" id="1628148"/>
    <lineage>
        <taxon>Bacteria</taxon>
        <taxon>Pseudomonadati</taxon>
        <taxon>Pseudomonadota</taxon>
        <taxon>Gammaproteobacteria</taxon>
        <taxon>Chromatiales</taxon>
        <taxon>Chromatiaceae</taxon>
        <taxon>Rheinheimera</taxon>
    </lineage>
</organism>
<evidence type="ECO:0000256" key="1">
    <source>
        <dbReference type="ARBA" id="ARBA00022475"/>
    </source>
</evidence>
<evidence type="ECO:0000256" key="2">
    <source>
        <dbReference type="ARBA" id="ARBA00022490"/>
    </source>
</evidence>
<gene>
    <name evidence="4" type="primary">hflD</name>
    <name evidence="5" type="ORF">BI198_07755</name>
</gene>
<dbReference type="InterPro" id="IPR007451">
    <property type="entry name" value="HflD"/>
</dbReference>
<dbReference type="AlphaFoldDB" id="A0A1E7Q5L6"/>
<proteinExistence type="inferred from homology"/>
<dbReference type="Gene3D" id="1.10.3890.10">
    <property type="entry name" value="HflD-like"/>
    <property type="match status" value="1"/>
</dbReference>
<comment type="caution">
    <text evidence="5">The sequence shown here is derived from an EMBL/GenBank/DDBJ whole genome shotgun (WGS) entry which is preliminary data.</text>
</comment>
<comment type="subcellular location">
    <subcellularLocation>
        <location evidence="4">Cytoplasm</location>
    </subcellularLocation>
    <subcellularLocation>
        <location evidence="4">Cell membrane</location>
        <topology evidence="4">Peripheral membrane protein</topology>
        <orientation evidence="4">Cytoplasmic side</orientation>
    </subcellularLocation>
</comment>
<keyword evidence="3 4" id="KW-0472">Membrane</keyword>
<keyword evidence="1 4" id="KW-1003">Cell membrane</keyword>
<dbReference type="SUPFAM" id="SSF101322">
    <property type="entry name" value="YcfC-like"/>
    <property type="match status" value="1"/>
</dbReference>